<feature type="transmembrane region" description="Helical" evidence="5">
    <location>
        <begin position="107"/>
        <end position="140"/>
    </location>
</feature>
<feature type="transmembrane region" description="Helical" evidence="5">
    <location>
        <begin position="220"/>
        <end position="237"/>
    </location>
</feature>
<sequence length="286" mass="28413">MSADARAATRPTGQEEAGTTRAVRTLSTLLGAAHPGPALAVTLLAALLCLPADLSPGRAAVVVLAVLTGQLTIGWSNDLLDLARDRAVGRTDKPLASGALSVRLVRAAIVAALLATVVLSLSCGLVAGLLHLVVVAAGWAYNLGLKSTVASGVPYAVAFGALPAFVWAAGDTTAPAWVVLAGALLGTGAHLLNAVPDLADDAATGVRGLPHRLGERGSRTGAALLLVLASAVLVTATTTLPPSVRVLALLLAVGLAAVAVRAPGRHGFRAAVGIAVVDVVVLAAAR</sequence>
<dbReference type="GO" id="GO:0046428">
    <property type="term" value="F:1,4-dihydroxy-2-naphthoate polyprenyltransferase activity"/>
    <property type="evidence" value="ECO:0007669"/>
    <property type="project" value="UniProtKB-EC"/>
</dbReference>
<evidence type="ECO:0000313" key="6">
    <source>
        <dbReference type="EMBL" id="QVT80257.1"/>
    </source>
</evidence>
<dbReference type="EMBL" id="CP075371">
    <property type="protein sequence ID" value="QVT80257.1"/>
    <property type="molecule type" value="Genomic_DNA"/>
</dbReference>
<feature type="transmembrane region" description="Helical" evidence="5">
    <location>
        <begin position="243"/>
        <end position="260"/>
    </location>
</feature>
<evidence type="ECO:0000256" key="4">
    <source>
        <dbReference type="ARBA" id="ARBA00023136"/>
    </source>
</evidence>
<accession>A0ABX8EJG4</accession>
<dbReference type="Proteomes" id="UP000679307">
    <property type="component" value="Chromosome"/>
</dbReference>
<dbReference type="InterPro" id="IPR044878">
    <property type="entry name" value="UbiA_sf"/>
</dbReference>
<dbReference type="RefSeq" id="WP_214055835.1">
    <property type="nucleotide sequence ID" value="NZ_BAAAHS010000088.1"/>
</dbReference>
<keyword evidence="2 5" id="KW-0812">Transmembrane</keyword>
<dbReference type="CDD" id="cd13956">
    <property type="entry name" value="PT_UbiA"/>
    <property type="match status" value="1"/>
</dbReference>
<dbReference type="Gene3D" id="1.20.120.1780">
    <property type="entry name" value="UbiA prenyltransferase"/>
    <property type="match status" value="1"/>
</dbReference>
<organism evidence="6 7">
    <name type="scientific">Nocardioides aquaticus</name>
    <dbReference type="NCBI Taxonomy" id="160826"/>
    <lineage>
        <taxon>Bacteria</taxon>
        <taxon>Bacillati</taxon>
        <taxon>Actinomycetota</taxon>
        <taxon>Actinomycetes</taxon>
        <taxon>Propionibacteriales</taxon>
        <taxon>Nocardioidaceae</taxon>
        <taxon>Nocardioides</taxon>
    </lineage>
</organism>
<evidence type="ECO:0000256" key="1">
    <source>
        <dbReference type="ARBA" id="ARBA00004141"/>
    </source>
</evidence>
<feature type="transmembrane region" description="Helical" evidence="5">
    <location>
        <begin position="59"/>
        <end position="76"/>
    </location>
</feature>
<evidence type="ECO:0000256" key="2">
    <source>
        <dbReference type="ARBA" id="ARBA00022692"/>
    </source>
</evidence>
<protein>
    <submittedName>
        <fullName evidence="6">1,4-dihydroxy-2-naphthoate octaprenyltransferase</fullName>
        <ecNumber evidence="6">2.5.1.74</ecNumber>
    </submittedName>
</protein>
<gene>
    <name evidence="6" type="primary">menA_1</name>
    <name evidence="6" type="ORF">ENKNEFLB_02648</name>
</gene>
<feature type="transmembrane region" description="Helical" evidence="5">
    <location>
        <begin position="176"/>
        <end position="199"/>
    </location>
</feature>
<evidence type="ECO:0000313" key="7">
    <source>
        <dbReference type="Proteomes" id="UP000679307"/>
    </source>
</evidence>
<comment type="subcellular location">
    <subcellularLocation>
        <location evidence="1">Membrane</location>
        <topology evidence="1">Multi-pass membrane protein</topology>
    </subcellularLocation>
</comment>
<dbReference type="Pfam" id="PF01040">
    <property type="entry name" value="UbiA"/>
    <property type="match status" value="1"/>
</dbReference>
<keyword evidence="6" id="KW-0808">Transferase</keyword>
<keyword evidence="3 5" id="KW-1133">Transmembrane helix</keyword>
<reference evidence="6 7" key="1">
    <citation type="submission" date="2021-05" db="EMBL/GenBank/DDBJ databases">
        <title>Complete genome of Nocardioides aquaticus KCTC 9944T isolated from meromictic and hypersaline Ekho Lake, Antarctica.</title>
        <authorList>
            <person name="Hwang K."/>
            <person name="Kim K.M."/>
            <person name="Choe H."/>
        </authorList>
    </citation>
    <scope>NUCLEOTIDE SEQUENCE [LARGE SCALE GENOMIC DNA]</scope>
    <source>
        <strain evidence="6 7">KCTC 9944</strain>
    </source>
</reference>
<dbReference type="EC" id="2.5.1.74" evidence="6"/>
<feature type="transmembrane region" description="Helical" evidence="5">
    <location>
        <begin position="267"/>
        <end position="285"/>
    </location>
</feature>
<feature type="transmembrane region" description="Helical" evidence="5">
    <location>
        <begin position="32"/>
        <end position="52"/>
    </location>
</feature>
<feature type="transmembrane region" description="Helical" evidence="5">
    <location>
        <begin position="152"/>
        <end position="170"/>
    </location>
</feature>
<keyword evidence="4 5" id="KW-0472">Membrane</keyword>
<dbReference type="Gene3D" id="1.10.357.140">
    <property type="entry name" value="UbiA prenyltransferase"/>
    <property type="match status" value="1"/>
</dbReference>
<dbReference type="InterPro" id="IPR000537">
    <property type="entry name" value="UbiA_prenyltransferase"/>
</dbReference>
<evidence type="ECO:0000256" key="3">
    <source>
        <dbReference type="ARBA" id="ARBA00022989"/>
    </source>
</evidence>
<name>A0ABX8EJG4_9ACTN</name>
<keyword evidence="7" id="KW-1185">Reference proteome</keyword>
<proteinExistence type="predicted"/>
<evidence type="ECO:0000256" key="5">
    <source>
        <dbReference type="SAM" id="Phobius"/>
    </source>
</evidence>